<dbReference type="EMBL" id="JAMQJZ010000005">
    <property type="protein sequence ID" value="MDC3420428.1"/>
    <property type="molecule type" value="Genomic_DNA"/>
</dbReference>
<dbReference type="AlphaFoldDB" id="A0A9X4AJL0"/>
<feature type="domain" description="Serine aminopeptidase S33" evidence="2">
    <location>
        <begin position="98"/>
        <end position="201"/>
    </location>
</feature>
<evidence type="ECO:0000259" key="2">
    <source>
        <dbReference type="Pfam" id="PF12146"/>
    </source>
</evidence>
<dbReference type="PANTHER" id="PTHR43358">
    <property type="entry name" value="ALPHA/BETA-HYDROLASE"/>
    <property type="match status" value="1"/>
</dbReference>
<evidence type="ECO:0000313" key="3">
    <source>
        <dbReference type="EMBL" id="MDC3420428.1"/>
    </source>
</evidence>
<evidence type="ECO:0000256" key="1">
    <source>
        <dbReference type="SAM" id="Phobius"/>
    </source>
</evidence>
<keyword evidence="1" id="KW-0472">Membrane</keyword>
<dbReference type="SUPFAM" id="SSF53474">
    <property type="entry name" value="alpha/beta-Hydrolases"/>
    <property type="match status" value="1"/>
</dbReference>
<keyword evidence="1" id="KW-1133">Transmembrane helix</keyword>
<accession>A0A9X4AJL0</accession>
<dbReference type="Proteomes" id="UP001145072">
    <property type="component" value="Unassembled WGS sequence"/>
</dbReference>
<comment type="caution">
    <text evidence="3">The sequence shown here is derived from an EMBL/GenBank/DDBJ whole genome shotgun (WGS) entry which is preliminary data.</text>
</comment>
<dbReference type="RefSeq" id="WP_259869068.1">
    <property type="nucleotide sequence ID" value="NZ_JAMQJZ010000005.1"/>
</dbReference>
<organism evidence="3 4">
    <name type="scientific">Aquibacillus koreensis</name>
    <dbReference type="NCBI Taxonomy" id="279446"/>
    <lineage>
        <taxon>Bacteria</taxon>
        <taxon>Bacillati</taxon>
        <taxon>Bacillota</taxon>
        <taxon>Bacilli</taxon>
        <taxon>Bacillales</taxon>
        <taxon>Bacillaceae</taxon>
        <taxon>Aquibacillus</taxon>
    </lineage>
</organism>
<dbReference type="Gene3D" id="3.40.50.1820">
    <property type="entry name" value="alpha/beta hydrolase"/>
    <property type="match status" value="1"/>
</dbReference>
<dbReference type="PANTHER" id="PTHR43358:SF4">
    <property type="entry name" value="ALPHA_BETA HYDROLASE FOLD-1 DOMAIN-CONTAINING PROTEIN"/>
    <property type="match status" value="1"/>
</dbReference>
<dbReference type="InterPro" id="IPR052920">
    <property type="entry name" value="DNA-binding_regulatory"/>
</dbReference>
<name>A0A9X4AJL0_9BACI</name>
<keyword evidence="4" id="KW-1185">Reference proteome</keyword>
<gene>
    <name evidence="3" type="ORF">NC661_08620</name>
</gene>
<dbReference type="Pfam" id="PF12146">
    <property type="entry name" value="Hydrolase_4"/>
    <property type="match status" value="1"/>
</dbReference>
<keyword evidence="3" id="KW-0378">Hydrolase</keyword>
<feature type="transmembrane region" description="Helical" evidence="1">
    <location>
        <begin position="7"/>
        <end position="28"/>
    </location>
</feature>
<reference evidence="3" key="1">
    <citation type="submission" date="2022-06" db="EMBL/GenBank/DDBJ databases">
        <title>Aquibacillus sp. a new bacterium isolated from soil saline samples.</title>
        <authorList>
            <person name="Galisteo C."/>
            <person name="De La Haba R."/>
            <person name="Sanchez-Porro C."/>
            <person name="Ventosa A."/>
        </authorList>
    </citation>
    <scope>NUCLEOTIDE SEQUENCE</scope>
    <source>
        <strain evidence="3">JCM 12387</strain>
    </source>
</reference>
<evidence type="ECO:0000313" key="4">
    <source>
        <dbReference type="Proteomes" id="UP001145072"/>
    </source>
</evidence>
<dbReference type="InterPro" id="IPR022742">
    <property type="entry name" value="Hydrolase_4"/>
</dbReference>
<proteinExistence type="predicted"/>
<dbReference type="InterPro" id="IPR029058">
    <property type="entry name" value="AB_hydrolase_fold"/>
</dbReference>
<keyword evidence="1" id="KW-0812">Transmembrane</keyword>
<protein>
    <submittedName>
        <fullName evidence="3">Alpha/beta hydrolase</fullName>
    </submittedName>
</protein>
<dbReference type="GO" id="GO:0016787">
    <property type="term" value="F:hydrolase activity"/>
    <property type="evidence" value="ECO:0007669"/>
    <property type="project" value="UniProtKB-KW"/>
</dbReference>
<sequence length="318" mass="35969">MKRKLWISLLVILSVFFIALIIGGNYFYSESVKRGIEVSLHKEDESVTAFAEQPNPLLDEAKAWFETNKESAEQISITSYDDLNLHANFFKNTNSTGKAVILAHGYRGHKEQMGDLAQYYYEQGFDILMPDARGHGESEGEYIGYGWHDRLDYTKWIDWLIAEHETDHIFLQGNSMGASLVLMTSGEELPEQVKGIIADSGYTSVLDELSYQLKHLYSLPSFPIMQVTSVITNVRAGYTFEEASAIDQVKKNTKPLLLVHGDADELVPTEMAYELYDAASGTKELWIVPKAGHTKAYDVATQEYQERLNAFIQNTLEQ</sequence>